<sequence length="138" mass="13911">MPVADSPSLDDVPTTEVDTGHSSSSVAAKSSIASAAGTPPLSSLATPPPVNPTTLPHTSFPPGKRGGTRIPVPCQHPIVGTTDLTSLSSGGVCPPQVRHARPVATIPTTAVLTVTTFVPTVTTDVRGDPTTEPSQSDV</sequence>
<gene>
    <name evidence="1" type="ORF">L6452_40718</name>
</gene>
<accession>A0ACB8XNE9</accession>
<dbReference type="EMBL" id="CM042062">
    <property type="protein sequence ID" value="KAI3669482.1"/>
    <property type="molecule type" value="Genomic_DNA"/>
</dbReference>
<reference evidence="1 2" key="2">
    <citation type="journal article" date="2022" name="Mol. Ecol. Resour.">
        <title>The genomes of chicory, endive, great burdock and yacon provide insights into Asteraceae paleo-polyploidization history and plant inulin production.</title>
        <authorList>
            <person name="Fan W."/>
            <person name="Wang S."/>
            <person name="Wang H."/>
            <person name="Wang A."/>
            <person name="Jiang F."/>
            <person name="Liu H."/>
            <person name="Zhao H."/>
            <person name="Xu D."/>
            <person name="Zhang Y."/>
        </authorList>
    </citation>
    <scope>NUCLEOTIDE SEQUENCE [LARGE SCALE GENOMIC DNA]</scope>
    <source>
        <strain evidence="2">cv. Niubang</strain>
    </source>
</reference>
<keyword evidence="2" id="KW-1185">Reference proteome</keyword>
<evidence type="ECO:0000313" key="2">
    <source>
        <dbReference type="Proteomes" id="UP001055879"/>
    </source>
</evidence>
<comment type="caution">
    <text evidence="1">The sequence shown here is derived from an EMBL/GenBank/DDBJ whole genome shotgun (WGS) entry which is preliminary data.</text>
</comment>
<evidence type="ECO:0000313" key="1">
    <source>
        <dbReference type="EMBL" id="KAI3669482.1"/>
    </source>
</evidence>
<organism evidence="1 2">
    <name type="scientific">Arctium lappa</name>
    <name type="common">Greater burdock</name>
    <name type="synonym">Lappa major</name>
    <dbReference type="NCBI Taxonomy" id="4217"/>
    <lineage>
        <taxon>Eukaryota</taxon>
        <taxon>Viridiplantae</taxon>
        <taxon>Streptophyta</taxon>
        <taxon>Embryophyta</taxon>
        <taxon>Tracheophyta</taxon>
        <taxon>Spermatophyta</taxon>
        <taxon>Magnoliopsida</taxon>
        <taxon>eudicotyledons</taxon>
        <taxon>Gunneridae</taxon>
        <taxon>Pentapetalae</taxon>
        <taxon>asterids</taxon>
        <taxon>campanulids</taxon>
        <taxon>Asterales</taxon>
        <taxon>Asteraceae</taxon>
        <taxon>Carduoideae</taxon>
        <taxon>Cardueae</taxon>
        <taxon>Arctiinae</taxon>
        <taxon>Arctium</taxon>
    </lineage>
</organism>
<proteinExistence type="predicted"/>
<name>A0ACB8XNE9_ARCLA</name>
<dbReference type="Proteomes" id="UP001055879">
    <property type="component" value="Linkage Group LG16"/>
</dbReference>
<reference evidence="2" key="1">
    <citation type="journal article" date="2022" name="Mol. Ecol. Resour.">
        <title>The genomes of chicory, endive, great burdock and yacon provide insights into Asteraceae palaeo-polyploidization history and plant inulin production.</title>
        <authorList>
            <person name="Fan W."/>
            <person name="Wang S."/>
            <person name="Wang H."/>
            <person name="Wang A."/>
            <person name="Jiang F."/>
            <person name="Liu H."/>
            <person name="Zhao H."/>
            <person name="Xu D."/>
            <person name="Zhang Y."/>
        </authorList>
    </citation>
    <scope>NUCLEOTIDE SEQUENCE [LARGE SCALE GENOMIC DNA]</scope>
    <source>
        <strain evidence="2">cv. Niubang</strain>
    </source>
</reference>
<protein>
    <submittedName>
        <fullName evidence="1">Uncharacterized protein</fullName>
    </submittedName>
</protein>